<evidence type="ECO:0000256" key="2">
    <source>
        <dbReference type="SAM" id="Phobius"/>
    </source>
</evidence>
<keyword evidence="2" id="KW-1133">Transmembrane helix</keyword>
<protein>
    <submittedName>
        <fullName evidence="3">Uncharacterized protein</fullName>
    </submittedName>
</protein>
<comment type="caution">
    <text evidence="3">The sequence shown here is derived from an EMBL/GenBank/DDBJ whole genome shotgun (WGS) entry which is preliminary data.</text>
</comment>
<feature type="region of interest" description="Disordered" evidence="1">
    <location>
        <begin position="37"/>
        <end position="61"/>
    </location>
</feature>
<name>A0ABT5SV07_9PSEU</name>
<keyword evidence="2" id="KW-0812">Transmembrane</keyword>
<dbReference type="RefSeq" id="WP_274200387.1">
    <property type="nucleotide sequence ID" value="NZ_JAQZAO010000004.1"/>
</dbReference>
<gene>
    <name evidence="3" type="ORF">PGB27_10905</name>
</gene>
<accession>A0ABT5SV07</accession>
<feature type="transmembrane region" description="Helical" evidence="2">
    <location>
        <begin position="6"/>
        <end position="26"/>
    </location>
</feature>
<dbReference type="EMBL" id="JAQZAO010000004">
    <property type="protein sequence ID" value="MDD7965852.1"/>
    <property type="molecule type" value="Genomic_DNA"/>
</dbReference>
<evidence type="ECO:0000313" key="3">
    <source>
        <dbReference type="EMBL" id="MDD7965852.1"/>
    </source>
</evidence>
<evidence type="ECO:0000256" key="1">
    <source>
        <dbReference type="SAM" id="MobiDB-lite"/>
    </source>
</evidence>
<proteinExistence type="predicted"/>
<organism evidence="3 4">
    <name type="scientific">Actinomycetospora lemnae</name>
    <dbReference type="NCBI Taxonomy" id="3019891"/>
    <lineage>
        <taxon>Bacteria</taxon>
        <taxon>Bacillati</taxon>
        <taxon>Actinomycetota</taxon>
        <taxon>Actinomycetes</taxon>
        <taxon>Pseudonocardiales</taxon>
        <taxon>Pseudonocardiaceae</taxon>
        <taxon>Actinomycetospora</taxon>
    </lineage>
</organism>
<dbReference type="Proteomes" id="UP001300763">
    <property type="component" value="Unassembled WGS sequence"/>
</dbReference>
<reference evidence="3 4" key="1">
    <citation type="submission" date="2023-02" db="EMBL/GenBank/DDBJ databases">
        <title>Genome sequencing required for Actinomycetospora new species description.</title>
        <authorList>
            <person name="Saimee Y."/>
            <person name="Duangmal K."/>
        </authorList>
    </citation>
    <scope>NUCLEOTIDE SEQUENCE [LARGE SCALE GENOMIC DNA]</scope>
    <source>
        <strain evidence="3 4">DW7H6</strain>
    </source>
</reference>
<sequence length="61" mass="6726">MEWVLAVAVFAVVSVLVIGLPLYLAMRSWSGRADRKAAEARRRASAHPQAPTNGKRRVLQP</sequence>
<keyword evidence="2" id="KW-0472">Membrane</keyword>
<keyword evidence="4" id="KW-1185">Reference proteome</keyword>
<evidence type="ECO:0000313" key="4">
    <source>
        <dbReference type="Proteomes" id="UP001300763"/>
    </source>
</evidence>